<dbReference type="RefSeq" id="WP_274682589.1">
    <property type="nucleotide sequence ID" value="NZ_JAKNAW010000009.1"/>
</dbReference>
<dbReference type="Gene3D" id="1.25.40.10">
    <property type="entry name" value="Tetratricopeptide repeat domain"/>
    <property type="match status" value="1"/>
</dbReference>
<dbReference type="Proteomes" id="UP001140979">
    <property type="component" value="Unassembled WGS sequence"/>
</dbReference>
<evidence type="ECO:0000256" key="1">
    <source>
        <dbReference type="SAM" id="SignalP"/>
    </source>
</evidence>
<evidence type="ECO:0000313" key="2">
    <source>
        <dbReference type="EMBL" id="MDE1241116.1"/>
    </source>
</evidence>
<dbReference type="AlphaFoldDB" id="A0A9X4ET67"/>
<organism evidence="2 3">
    <name type="scientific">Vibrio aestuarianus</name>
    <dbReference type="NCBI Taxonomy" id="28171"/>
    <lineage>
        <taxon>Bacteria</taxon>
        <taxon>Pseudomonadati</taxon>
        <taxon>Pseudomonadota</taxon>
        <taxon>Gammaproteobacteria</taxon>
        <taxon>Vibrionales</taxon>
        <taxon>Vibrionaceae</taxon>
        <taxon>Vibrio</taxon>
    </lineage>
</organism>
<proteinExistence type="predicted"/>
<feature type="chain" id="PRO_5040903935" evidence="1">
    <location>
        <begin position="23"/>
        <end position="333"/>
    </location>
</feature>
<dbReference type="InterPro" id="IPR011990">
    <property type="entry name" value="TPR-like_helical_dom_sf"/>
</dbReference>
<dbReference type="EMBL" id="JAKNBA010000003">
    <property type="protein sequence ID" value="MDE1241116.1"/>
    <property type="molecule type" value="Genomic_DNA"/>
</dbReference>
<accession>A0A9X4ET67</accession>
<evidence type="ECO:0000313" key="3">
    <source>
        <dbReference type="Proteomes" id="UP001140979"/>
    </source>
</evidence>
<protein>
    <submittedName>
        <fullName evidence="2">Sel1 repeat family protein</fullName>
    </submittedName>
</protein>
<name>A0A9X4ET67_9VIBR</name>
<gene>
    <name evidence="2" type="ORF">L9W94_02945</name>
</gene>
<sequence length="333" mass="38854">MWVKSSVYLSLLLSLITPDVSAGQDVYEVSALSPEKAFETGRLLRAQYKNLESRPYLKYSADNGNSEASFLYAMELANYNTTIRTPPEAREYLLKAARLGSRRAMYQLYTNAHWLKHRDVMYWKSQYYDSLIRLGSTNPSQATYELARYFKNSNQEMYIYYLDKAVGFNHPQALMDKAARIQQGEGVYFMPGERETEARKMYLEAAKTHYIPAMRYYIDILENKGDFQNVYKWRLSALEEGDIVSLAAVTKILLGKSTSYRFVARDDIKAKAYLDLYLTAAGSERMTSVYSMMEIEEEILRSQMSAEDEYQVKKLVDNYNNMSFYNYDIFWDY</sequence>
<keyword evidence="1" id="KW-0732">Signal</keyword>
<comment type="caution">
    <text evidence="2">The sequence shown here is derived from an EMBL/GenBank/DDBJ whole genome shotgun (WGS) entry which is preliminary data.</text>
</comment>
<feature type="signal peptide" evidence="1">
    <location>
        <begin position="1"/>
        <end position="22"/>
    </location>
</feature>
<reference evidence="2" key="1">
    <citation type="submission" date="2022-02" db="EMBL/GenBank/DDBJ databases">
        <title>Emergence and expansion in Europe of a Vibrio aestuarianus clonal complex pathogenic for oysters.</title>
        <authorList>
            <person name="Mesnil A."/>
            <person name="Travers M.-A."/>
        </authorList>
    </citation>
    <scope>NUCLEOTIDE SEQUENCE</scope>
    <source>
        <strain evidence="2">19_064_11T1</strain>
    </source>
</reference>
<dbReference type="SUPFAM" id="SSF81901">
    <property type="entry name" value="HCP-like"/>
    <property type="match status" value="1"/>
</dbReference>